<name>A0A9P9DWJ3_9HYPO</name>
<feature type="chain" id="PRO_5040178528" evidence="1">
    <location>
        <begin position="21"/>
        <end position="309"/>
    </location>
</feature>
<comment type="caution">
    <text evidence="2">The sequence shown here is derived from an EMBL/GenBank/DDBJ whole genome shotgun (WGS) entry which is preliminary data.</text>
</comment>
<sequence length="309" mass="33231">MRRWLWITVAEILLDSSIDAGQPPLLSLDDFDCALPSNFNDDQLIPGSNAHPVPYPDSHLRVYGCLSQLGLLSGVNGPGAFVVPAALSLLGHFSLHLRFAHPFCVGGAEKPGLLLLTKGSLDAALKLAYAILPPKSSQEPLMAVIQEAWARRSKLSPIVDQGSYIPRFRTIVASSSLQPGSIQEIELRLFLDGAVAWAKSCILPGRENTKDYIYLFIVSGSIQGAINGVPVEVSMRVKALETLGQAKGILRQISGGESPRQDGILPDTDCESNVVVVLSADDAVDLDWVFFDTSTQDGFLWAGASDFSS</sequence>
<dbReference type="OrthoDB" id="5154012at2759"/>
<keyword evidence="1" id="KW-0732">Signal</keyword>
<reference evidence="2" key="1">
    <citation type="journal article" date="2021" name="Nat. Commun.">
        <title>Genetic determinants of endophytism in the Arabidopsis root mycobiome.</title>
        <authorList>
            <person name="Mesny F."/>
            <person name="Miyauchi S."/>
            <person name="Thiergart T."/>
            <person name="Pickel B."/>
            <person name="Atanasova L."/>
            <person name="Karlsson M."/>
            <person name="Huettel B."/>
            <person name="Barry K.W."/>
            <person name="Haridas S."/>
            <person name="Chen C."/>
            <person name="Bauer D."/>
            <person name="Andreopoulos W."/>
            <person name="Pangilinan J."/>
            <person name="LaButti K."/>
            <person name="Riley R."/>
            <person name="Lipzen A."/>
            <person name="Clum A."/>
            <person name="Drula E."/>
            <person name="Henrissat B."/>
            <person name="Kohler A."/>
            <person name="Grigoriev I.V."/>
            <person name="Martin F.M."/>
            <person name="Hacquard S."/>
        </authorList>
    </citation>
    <scope>NUCLEOTIDE SEQUENCE</scope>
    <source>
        <strain evidence="2">MPI-CAGE-AT-0021</strain>
    </source>
</reference>
<dbReference type="Proteomes" id="UP000717696">
    <property type="component" value="Unassembled WGS sequence"/>
</dbReference>
<proteinExistence type="predicted"/>
<evidence type="ECO:0000313" key="3">
    <source>
        <dbReference type="Proteomes" id="UP000717696"/>
    </source>
</evidence>
<feature type="signal peptide" evidence="1">
    <location>
        <begin position="1"/>
        <end position="20"/>
    </location>
</feature>
<dbReference type="CDD" id="cd12148">
    <property type="entry name" value="fungal_TF_MHR"/>
    <property type="match status" value="1"/>
</dbReference>
<gene>
    <name evidence="2" type="ORF">B0J13DRAFT_531080</name>
</gene>
<dbReference type="EMBL" id="JAGMUU010000023">
    <property type="protein sequence ID" value="KAH7126546.1"/>
    <property type="molecule type" value="Genomic_DNA"/>
</dbReference>
<accession>A0A9P9DWJ3</accession>
<protein>
    <submittedName>
        <fullName evidence="2">Uncharacterized protein</fullName>
    </submittedName>
</protein>
<dbReference type="AlphaFoldDB" id="A0A9P9DWJ3"/>
<organism evidence="2 3">
    <name type="scientific">Dactylonectria estremocensis</name>
    <dbReference type="NCBI Taxonomy" id="1079267"/>
    <lineage>
        <taxon>Eukaryota</taxon>
        <taxon>Fungi</taxon>
        <taxon>Dikarya</taxon>
        <taxon>Ascomycota</taxon>
        <taxon>Pezizomycotina</taxon>
        <taxon>Sordariomycetes</taxon>
        <taxon>Hypocreomycetidae</taxon>
        <taxon>Hypocreales</taxon>
        <taxon>Nectriaceae</taxon>
        <taxon>Dactylonectria</taxon>
    </lineage>
</organism>
<keyword evidence="3" id="KW-1185">Reference proteome</keyword>
<evidence type="ECO:0000313" key="2">
    <source>
        <dbReference type="EMBL" id="KAH7126546.1"/>
    </source>
</evidence>
<evidence type="ECO:0000256" key="1">
    <source>
        <dbReference type="SAM" id="SignalP"/>
    </source>
</evidence>